<sequence length="39" mass="4293">MNLFERFDAAHPRAAEALVTVFLFAVVCLGNWLDGPMVA</sequence>
<feature type="transmembrane region" description="Helical" evidence="1">
    <location>
        <begin position="14"/>
        <end position="33"/>
    </location>
</feature>
<protein>
    <recommendedName>
        <fullName evidence="4">MFS transporter</fullName>
    </recommendedName>
</protein>
<name>A0ABN7YGQ2_9BURK</name>
<accession>A0ABN7YGQ2</accession>
<comment type="caution">
    <text evidence="2">The sequence shown here is derived from an EMBL/GenBank/DDBJ whole genome shotgun (WGS) entry which is preliminary data.</text>
</comment>
<proteinExistence type="predicted"/>
<keyword evidence="1" id="KW-1133">Transmembrane helix</keyword>
<keyword evidence="1" id="KW-0812">Transmembrane</keyword>
<keyword evidence="3" id="KW-1185">Reference proteome</keyword>
<evidence type="ECO:0000256" key="1">
    <source>
        <dbReference type="SAM" id="Phobius"/>
    </source>
</evidence>
<dbReference type="EMBL" id="CAJZAH010000002">
    <property type="protein sequence ID" value="CAG9172493.1"/>
    <property type="molecule type" value="Genomic_DNA"/>
</dbReference>
<dbReference type="Proteomes" id="UP000721236">
    <property type="component" value="Unassembled WGS sequence"/>
</dbReference>
<gene>
    <name evidence="2" type="ORF">LMG21510_01992</name>
</gene>
<evidence type="ECO:0008006" key="4">
    <source>
        <dbReference type="Google" id="ProtNLM"/>
    </source>
</evidence>
<keyword evidence="1" id="KW-0472">Membrane</keyword>
<evidence type="ECO:0000313" key="3">
    <source>
        <dbReference type="Proteomes" id="UP000721236"/>
    </source>
</evidence>
<evidence type="ECO:0000313" key="2">
    <source>
        <dbReference type="EMBL" id="CAG9172493.1"/>
    </source>
</evidence>
<organism evidence="2 3">
    <name type="scientific">Cupriavidus respiraculi</name>
    <dbReference type="NCBI Taxonomy" id="195930"/>
    <lineage>
        <taxon>Bacteria</taxon>
        <taxon>Pseudomonadati</taxon>
        <taxon>Pseudomonadota</taxon>
        <taxon>Betaproteobacteria</taxon>
        <taxon>Burkholderiales</taxon>
        <taxon>Burkholderiaceae</taxon>
        <taxon>Cupriavidus</taxon>
    </lineage>
</organism>
<reference evidence="2 3" key="1">
    <citation type="submission" date="2021-08" db="EMBL/GenBank/DDBJ databases">
        <authorList>
            <person name="Peeters C."/>
        </authorList>
    </citation>
    <scope>NUCLEOTIDE SEQUENCE [LARGE SCALE GENOMIC DNA]</scope>
    <source>
        <strain evidence="2 3">LMG 21510</strain>
    </source>
</reference>